<gene>
    <name evidence="2" type="ORF">MKQ68_19115</name>
</gene>
<evidence type="ECO:0000313" key="3">
    <source>
        <dbReference type="Proteomes" id="UP001162741"/>
    </source>
</evidence>
<evidence type="ECO:0000256" key="1">
    <source>
        <dbReference type="SAM" id="Phobius"/>
    </source>
</evidence>
<keyword evidence="3" id="KW-1185">Reference proteome</keyword>
<proteinExistence type="predicted"/>
<keyword evidence="1" id="KW-0472">Membrane</keyword>
<reference evidence="2" key="1">
    <citation type="submission" date="2022-10" db="EMBL/GenBank/DDBJ databases">
        <title>Chitinophaga sp. nov., isolated from soil.</title>
        <authorList>
            <person name="Jeon C.O."/>
        </authorList>
    </citation>
    <scope>NUCLEOTIDE SEQUENCE</scope>
    <source>
        <strain evidence="2">R8</strain>
    </source>
</reference>
<dbReference type="Proteomes" id="UP001162741">
    <property type="component" value="Chromosome"/>
</dbReference>
<feature type="transmembrane region" description="Helical" evidence="1">
    <location>
        <begin position="52"/>
        <end position="71"/>
    </location>
</feature>
<accession>A0ABY6J1G2</accession>
<organism evidence="2 3">
    <name type="scientific">Chitinophaga horti</name>
    <dbReference type="NCBI Taxonomy" id="2920382"/>
    <lineage>
        <taxon>Bacteria</taxon>
        <taxon>Pseudomonadati</taxon>
        <taxon>Bacteroidota</taxon>
        <taxon>Chitinophagia</taxon>
        <taxon>Chitinophagales</taxon>
        <taxon>Chitinophagaceae</taxon>
        <taxon>Chitinophaga</taxon>
    </lineage>
</organism>
<sequence length="73" mass="8422">MAFFKEKVWPGMQNVWRDPVWSKLISTGIITAVIFAWAKITQQSWGDIYGFVLRLLTFPVPPTSYYLAFAFSS</sequence>
<feature type="transmembrane region" description="Helical" evidence="1">
    <location>
        <begin position="20"/>
        <end position="40"/>
    </location>
</feature>
<name>A0ABY6J1G2_9BACT</name>
<dbReference type="RefSeq" id="WP_264280500.1">
    <property type="nucleotide sequence ID" value="NZ_CP107006.1"/>
</dbReference>
<protein>
    <submittedName>
        <fullName evidence="2">Uncharacterized protein</fullName>
    </submittedName>
</protein>
<evidence type="ECO:0000313" key="2">
    <source>
        <dbReference type="EMBL" id="UYQ92201.1"/>
    </source>
</evidence>
<keyword evidence="1" id="KW-1133">Transmembrane helix</keyword>
<keyword evidence="1" id="KW-0812">Transmembrane</keyword>
<dbReference type="EMBL" id="CP107006">
    <property type="protein sequence ID" value="UYQ92201.1"/>
    <property type="molecule type" value="Genomic_DNA"/>
</dbReference>